<dbReference type="InParanoid" id="A0A194X2N7"/>
<evidence type="ECO:0000313" key="2">
    <source>
        <dbReference type="Proteomes" id="UP000070700"/>
    </source>
</evidence>
<organism evidence="1 2">
    <name type="scientific">Mollisia scopiformis</name>
    <name type="common">Conifer needle endophyte fungus</name>
    <name type="synonym">Phialocephala scopiformis</name>
    <dbReference type="NCBI Taxonomy" id="149040"/>
    <lineage>
        <taxon>Eukaryota</taxon>
        <taxon>Fungi</taxon>
        <taxon>Dikarya</taxon>
        <taxon>Ascomycota</taxon>
        <taxon>Pezizomycotina</taxon>
        <taxon>Leotiomycetes</taxon>
        <taxon>Helotiales</taxon>
        <taxon>Mollisiaceae</taxon>
        <taxon>Mollisia</taxon>
    </lineage>
</organism>
<proteinExistence type="predicted"/>
<dbReference type="EMBL" id="KQ947420">
    <property type="protein sequence ID" value="KUJ14448.1"/>
    <property type="molecule type" value="Genomic_DNA"/>
</dbReference>
<name>A0A194X2N7_MOLSC</name>
<dbReference type="KEGG" id="psco:LY89DRAFT_736482"/>
<dbReference type="STRING" id="149040.A0A194X2N7"/>
<sequence>MATSAKAEAWEGESLAPELLLVITTKLPDLGALDSLLRASPNTFRLFNTENVVKITESILSSGSIHQHVRVIIYVIALIRSSALPISNLDDFTEQVMLEAMKTWPPALGSGFNPIRRSPTTSAVLRSILSTYRRITILTQGCLEFYLDRYRSLRPQHLADKTFRLHGVHP</sequence>
<accession>A0A194X2N7</accession>
<protein>
    <submittedName>
        <fullName evidence="1">Uncharacterized protein</fullName>
    </submittedName>
</protein>
<reference evidence="1 2" key="1">
    <citation type="submission" date="2015-10" db="EMBL/GenBank/DDBJ databases">
        <title>Full genome of DAOMC 229536 Phialocephala scopiformis, a fungal endophyte of spruce producing the potent anti-insectan compound rugulosin.</title>
        <authorList>
            <consortium name="DOE Joint Genome Institute"/>
            <person name="Walker A.K."/>
            <person name="Frasz S.L."/>
            <person name="Seifert K.A."/>
            <person name="Miller J.D."/>
            <person name="Mondo S.J."/>
            <person name="Labutti K."/>
            <person name="Lipzen A."/>
            <person name="Dockter R."/>
            <person name="Kennedy M."/>
            <person name="Grigoriev I.V."/>
            <person name="Spatafora J.W."/>
        </authorList>
    </citation>
    <scope>NUCLEOTIDE SEQUENCE [LARGE SCALE GENOMIC DNA]</scope>
    <source>
        <strain evidence="1 2">CBS 120377</strain>
    </source>
</reference>
<dbReference type="Proteomes" id="UP000070700">
    <property type="component" value="Unassembled WGS sequence"/>
</dbReference>
<gene>
    <name evidence="1" type="ORF">LY89DRAFT_736482</name>
</gene>
<dbReference type="RefSeq" id="XP_018068803.1">
    <property type="nucleotide sequence ID" value="XM_018220124.1"/>
</dbReference>
<evidence type="ECO:0000313" key="1">
    <source>
        <dbReference type="EMBL" id="KUJ14448.1"/>
    </source>
</evidence>
<keyword evidence="2" id="KW-1185">Reference proteome</keyword>
<dbReference type="OrthoDB" id="4358152at2759"/>
<dbReference type="AlphaFoldDB" id="A0A194X2N7"/>
<dbReference type="GeneID" id="28829850"/>